<accession>A0AAD5LWJ7</accession>
<dbReference type="PROSITE" id="PS50222">
    <property type="entry name" value="EF_HAND_2"/>
    <property type="match status" value="2"/>
</dbReference>
<dbReference type="Proteomes" id="UP001209570">
    <property type="component" value="Unassembled WGS sequence"/>
</dbReference>
<evidence type="ECO:0000313" key="4">
    <source>
        <dbReference type="Proteomes" id="UP001209570"/>
    </source>
</evidence>
<evidence type="ECO:0000313" key="3">
    <source>
        <dbReference type="EMBL" id="KAJ0395609.1"/>
    </source>
</evidence>
<keyword evidence="1" id="KW-0106">Calcium</keyword>
<dbReference type="EMBL" id="JAKCXM010000335">
    <property type="protein sequence ID" value="KAJ0395609.1"/>
    <property type="molecule type" value="Genomic_DNA"/>
</dbReference>
<dbReference type="GO" id="GO:0005509">
    <property type="term" value="F:calcium ion binding"/>
    <property type="evidence" value="ECO:0007669"/>
    <property type="project" value="InterPro"/>
</dbReference>
<dbReference type="Pfam" id="PF13499">
    <property type="entry name" value="EF-hand_7"/>
    <property type="match status" value="1"/>
</dbReference>
<name>A0AAD5LWJ7_PYTIN</name>
<reference evidence="3" key="1">
    <citation type="submission" date="2021-12" db="EMBL/GenBank/DDBJ databases">
        <title>Prjna785345.</title>
        <authorList>
            <person name="Rujirawat T."/>
            <person name="Krajaejun T."/>
        </authorList>
    </citation>
    <scope>NUCLEOTIDE SEQUENCE</scope>
    <source>
        <strain evidence="3">Pi057C3</strain>
    </source>
</reference>
<evidence type="ECO:0000256" key="1">
    <source>
        <dbReference type="ARBA" id="ARBA00022837"/>
    </source>
</evidence>
<dbReference type="SMART" id="SM00015">
    <property type="entry name" value="IQ"/>
    <property type="match status" value="3"/>
</dbReference>
<sequence>MESVAGAEPVEKRLDTEKPVPFPYSPAEELKIEAMVELQQRAVRVVSETLSCPCVYIGLQQPSLDRILFTAATERSVMVGKHVHRGRKGLSFHVVDRRKPLVLTRETQADVERACGSHASMVSFSAFKWPVLMTPIGSLGVLSLDNLERYERLASVAQPEIGVLDFVRRVAMALHRVLVDVRERTAAFRAMRREQALVRVLAACETNAAPLFVQHVVLRAVEHALNGVDGYIGLVEPLCAALTFTSATSRSQMMGQRVNTVDSVSFQVFLAQRSLVIPQLDRFDLDDPHAPNDAGWNTSTLQFFSTRPRAIEDGRRGSQPETRASSSGPFVCVPIPYLGVLSVDALSGAAGGCYASRLPEPGVLETLEAMAKLLGQRMQQHLANATRRVLPTVFRGNRTTLEQFFGVLLREISKNVVSAVELHVMRARYLACDELKAFVTLQSPCAAHVADAASTLRALAPAINRTARTLDMERVVELPSHPEVLVWRCAATRNVDDDDESALYETFVVVRRVTGASWAQDSGFLSTLTALTDEILCKINDRVRGIVARRNALAAIDADAQRLETAPSSLEALAALPPFLQRSMHRIATAASDPAGDVYLAERQLDRDELRYIAASEHSRMLDVTVPLASSETTTLTVVQTLLRWQHSARDDESQRRQRDASGAAGRSLFRPVVTYLPSDPNVPLPVRVLSSSERRPQGVFVVVPMLPSGTDSGGAQRRLVCVDSLAVNAFDVPPDRGRRRLEQDVLAFLERAASRLETAILSVQFRADFDALCALKTQRHASMRRLLAMLHDVLRRHLGVALQSQQILRLSKDFMGSFDVLSWQHSVTPRPRALARLEPHFCYRNGCEQRWLTPADVHFERHTRLPMTNLPRTLDRSRATLAPAIGRERDAGAFAVDCLATMLDASLPSSSVALCAFSHTASASVVSSMAVIPSWFSPFHRQFFAAFAAVASDVYAAVFRACVLDTFAVEWAFFLREALGGKDTLVLTVDLPTQRVSMRFAASSKASVTPKLAAQALQLAANATGVALFVTKKPLALLLRTNALRKCVEIDPTSTAKWAAILRAASHLKERRVAVHRLSTAVAQDGGEKPRDEHAALAPACRALAALHELFASLVAAVRYFKHLQEMARQRRDAMDATATVLQCRYRVVRAKRELRKRRRERLAAITIQCAFRQHLARRKCLFLRWTRAATTVQRAFRRRQARRRGRKPRLLGDELRAIAERFGGVQSSLAGQEDEAPAGEWRVDMVAFDSFKAYAQSRAGREQLRREQAVLTTRMSELQRQREQRLDAHERLLADAHDVFELLDVEGSGELSRERTRELLTRLHVPLHAAEADDVIAMMDSDGSGAISFVEFSRWFTHELLALRRRRRDCGVLSKADRQWMVEEASRSALRKRWLAVQRGVRPGAGPRPPDDADA</sequence>
<dbReference type="Gene3D" id="1.20.5.190">
    <property type="match status" value="1"/>
</dbReference>
<evidence type="ECO:0000259" key="2">
    <source>
        <dbReference type="PROSITE" id="PS50222"/>
    </source>
</evidence>
<feature type="domain" description="EF-hand" evidence="2">
    <location>
        <begin position="1293"/>
        <end position="1328"/>
    </location>
</feature>
<dbReference type="InterPro" id="IPR000048">
    <property type="entry name" value="IQ_motif_EF-hand-BS"/>
</dbReference>
<dbReference type="PROSITE" id="PS00018">
    <property type="entry name" value="EF_HAND_1"/>
    <property type="match status" value="1"/>
</dbReference>
<dbReference type="Gene3D" id="1.10.238.10">
    <property type="entry name" value="EF-hand"/>
    <property type="match status" value="1"/>
</dbReference>
<dbReference type="PROSITE" id="PS50096">
    <property type="entry name" value="IQ"/>
    <property type="match status" value="2"/>
</dbReference>
<dbReference type="InterPro" id="IPR002048">
    <property type="entry name" value="EF_hand_dom"/>
</dbReference>
<feature type="domain" description="EF-hand" evidence="2">
    <location>
        <begin position="1329"/>
        <end position="1364"/>
    </location>
</feature>
<comment type="caution">
    <text evidence="3">The sequence shown here is derived from an EMBL/GenBank/DDBJ whole genome shotgun (WGS) entry which is preliminary data.</text>
</comment>
<dbReference type="SUPFAM" id="SSF47473">
    <property type="entry name" value="EF-hand"/>
    <property type="match status" value="1"/>
</dbReference>
<dbReference type="InterPro" id="IPR011992">
    <property type="entry name" value="EF-hand-dom_pair"/>
</dbReference>
<dbReference type="CDD" id="cd00051">
    <property type="entry name" value="EFh"/>
    <property type="match status" value="1"/>
</dbReference>
<proteinExistence type="predicted"/>
<dbReference type="InterPro" id="IPR018247">
    <property type="entry name" value="EF_Hand_1_Ca_BS"/>
</dbReference>
<protein>
    <recommendedName>
        <fullName evidence="2">EF-hand domain-containing protein</fullName>
    </recommendedName>
</protein>
<dbReference type="SMART" id="SM00054">
    <property type="entry name" value="EFh"/>
    <property type="match status" value="2"/>
</dbReference>
<organism evidence="3 4">
    <name type="scientific">Pythium insidiosum</name>
    <name type="common">Pythiosis disease agent</name>
    <dbReference type="NCBI Taxonomy" id="114742"/>
    <lineage>
        <taxon>Eukaryota</taxon>
        <taxon>Sar</taxon>
        <taxon>Stramenopiles</taxon>
        <taxon>Oomycota</taxon>
        <taxon>Peronosporomycetes</taxon>
        <taxon>Pythiales</taxon>
        <taxon>Pythiaceae</taxon>
        <taxon>Pythium</taxon>
    </lineage>
</organism>
<keyword evidence="4" id="KW-1185">Reference proteome</keyword>
<gene>
    <name evidence="3" type="ORF">P43SY_006110</name>
</gene>